<comment type="PTM">
    <text evidence="6">An intermediate of this reaction is the autophosphorylated ppk in which a phosphate is covalently linked to a histidine residue through a N-P bond.</text>
</comment>
<comment type="similarity">
    <text evidence="6">Belongs to the polyphosphate kinase 1 (PPK1) family.</text>
</comment>
<protein>
    <recommendedName>
        <fullName evidence="6">Polyphosphate kinase</fullName>
        <ecNumber evidence="6">2.7.4.1</ecNumber>
    </recommendedName>
</protein>
<evidence type="ECO:0000313" key="11">
    <source>
        <dbReference type="EMBL" id="MCW3806282.1"/>
    </source>
</evidence>
<dbReference type="InterPro" id="IPR041108">
    <property type="entry name" value="PP_kinase_C_1"/>
</dbReference>
<dbReference type="NCBIfam" id="NF003917">
    <property type="entry name" value="PRK05443.1-1"/>
    <property type="match status" value="1"/>
</dbReference>
<feature type="domain" description="Polyphosphate kinase middle" evidence="7">
    <location>
        <begin position="117"/>
        <end position="287"/>
    </location>
</feature>
<comment type="function">
    <text evidence="6">Catalyzes the reversible transfer of the terminal phosphate of ATP to form a long-chain polyphosphate (polyP).</text>
</comment>
<dbReference type="Proteomes" id="UP001207408">
    <property type="component" value="Unassembled WGS sequence"/>
</dbReference>
<dbReference type="RefSeq" id="WP_301199654.1">
    <property type="nucleotide sequence ID" value="NZ_JAPDPI010000022.1"/>
</dbReference>
<dbReference type="Gene3D" id="1.20.58.310">
    <property type="entry name" value="Polyphosphate kinase N-terminal domain"/>
    <property type="match status" value="1"/>
</dbReference>
<reference evidence="11" key="1">
    <citation type="submission" date="2022-10" db="EMBL/GenBank/DDBJ databases">
        <authorList>
            <person name="Yu W.X."/>
        </authorList>
    </citation>
    <scope>NUCLEOTIDE SEQUENCE</scope>
    <source>
        <strain evidence="11">D04</strain>
    </source>
</reference>
<evidence type="ECO:0000256" key="2">
    <source>
        <dbReference type="ARBA" id="ARBA00022679"/>
    </source>
</evidence>
<comment type="catalytic activity">
    <reaction evidence="6">
        <text>[phosphate](n) + ATP = [phosphate](n+1) + ADP</text>
        <dbReference type="Rhea" id="RHEA:19573"/>
        <dbReference type="Rhea" id="RHEA-COMP:9859"/>
        <dbReference type="Rhea" id="RHEA-COMP:14280"/>
        <dbReference type="ChEBI" id="CHEBI:16838"/>
        <dbReference type="ChEBI" id="CHEBI:30616"/>
        <dbReference type="ChEBI" id="CHEBI:456216"/>
        <dbReference type="EC" id="2.7.4.1"/>
    </reaction>
</comment>
<feature type="domain" description="Polyphosphate kinase N-terminal" evidence="8">
    <location>
        <begin position="3"/>
        <end position="108"/>
    </location>
</feature>
<dbReference type="Pfam" id="PF02503">
    <property type="entry name" value="PP_kinase"/>
    <property type="match status" value="1"/>
</dbReference>
<gene>
    <name evidence="11" type="primary">ppk1</name>
    <name evidence="11" type="ORF">OM074_11660</name>
</gene>
<dbReference type="InterPro" id="IPR025198">
    <property type="entry name" value="PPK_N_dom"/>
</dbReference>
<dbReference type="Pfam" id="PF13090">
    <property type="entry name" value="PP_kinase_C"/>
    <property type="match status" value="1"/>
</dbReference>
<dbReference type="Gene3D" id="3.30.870.10">
    <property type="entry name" value="Endonuclease Chain A"/>
    <property type="match status" value="2"/>
</dbReference>
<dbReference type="InterPro" id="IPR003414">
    <property type="entry name" value="PP_kinase"/>
</dbReference>
<dbReference type="PIRSF" id="PIRSF015589">
    <property type="entry name" value="PP_kinase"/>
    <property type="match status" value="1"/>
</dbReference>
<accession>A0AAE3MFW2</accession>
<dbReference type="GO" id="GO:0009358">
    <property type="term" value="C:polyphosphate kinase complex"/>
    <property type="evidence" value="ECO:0007669"/>
    <property type="project" value="InterPro"/>
</dbReference>
<feature type="domain" description="Polyphosphate kinase C-terminal" evidence="9">
    <location>
        <begin position="486"/>
        <end position="653"/>
    </location>
</feature>
<dbReference type="SUPFAM" id="SSF56024">
    <property type="entry name" value="Phospholipase D/nuclease"/>
    <property type="match status" value="2"/>
</dbReference>
<keyword evidence="3" id="KW-0547">Nucleotide-binding</keyword>
<evidence type="ECO:0000256" key="4">
    <source>
        <dbReference type="ARBA" id="ARBA00022777"/>
    </source>
</evidence>
<dbReference type="Pfam" id="PF17941">
    <property type="entry name" value="PP_kinase_C_1"/>
    <property type="match status" value="1"/>
</dbReference>
<dbReference type="EMBL" id="JAPDPI010000022">
    <property type="protein sequence ID" value="MCW3806282.1"/>
    <property type="molecule type" value="Genomic_DNA"/>
</dbReference>
<evidence type="ECO:0000259" key="9">
    <source>
        <dbReference type="Pfam" id="PF13090"/>
    </source>
</evidence>
<dbReference type="NCBIfam" id="TIGR03705">
    <property type="entry name" value="poly_P_kin"/>
    <property type="match status" value="1"/>
</dbReference>
<sequence>MKYVDRDLSWLSFNARILQEIADKSIPLMERLKFVAIYSSNLEEFYKVRVASHKFEQKYKGDKKNKFGFRPSFILQQINTTVSRQQEQLGSIFYTELIPEMAQEGIHLLHNNISDEDRKQVSEYYDQHLQGQFSLYDITDESNINLKNQAIYLFCIHKSKQYLLELDYDKWGRFITIFKDEKQHRIIQLDDIFKYNIEKFLHKDAEIFAVKISRDAELYIDEDQDESIVKKIKKSLKKRETGLPCRLLFNENIPFKYINSLRRKIDIDMASLLPGGKYHNYYDFFGFPTYSNKAHLYSQEPQKIPCPRLEKSDDYFEEIKKDDIFLSYPYQSFDYVTNLLTIAATDKDVTEINLTLYRVNKASKVCEALELAAQNGKKVFVLSEVLARFDEESNIYWGERLEKAGATVKYGIKNLKVHAKTFSIKRLENKQLRTYAYLGTGNLNEKTAKIYADHGILTADPRYTNDVNEVFAYLKNEQTTPVFRHLLVAPFILRDTIESLIDNEIEFASKGLRGEMNIKLNSLEDPLMIDRLRKAADAGVKINMVVRGICCYTPLSKMQKQNIKVVSVVDQYLEHTRIYHFYNNGKPKTYLASADWMTRNLYRRIEVAFPVFKETDQKLLCEEINYQITDNLKGRYISNGEENIYVSGSNEKSSQLKMFDLINQQNNKTNR</sequence>
<comment type="caution">
    <text evidence="11">The sequence shown here is derived from an EMBL/GenBank/DDBJ whole genome shotgun (WGS) entry which is preliminary data.</text>
</comment>
<evidence type="ECO:0000256" key="6">
    <source>
        <dbReference type="RuleBase" id="RU003800"/>
    </source>
</evidence>
<dbReference type="Gene3D" id="3.30.1840.10">
    <property type="entry name" value="Polyphosphate kinase middle domain"/>
    <property type="match status" value="1"/>
</dbReference>
<dbReference type="InterPro" id="IPR024953">
    <property type="entry name" value="PP_kinase_middle"/>
</dbReference>
<dbReference type="AlphaFoldDB" id="A0AAE3MFW2"/>
<evidence type="ECO:0000259" key="10">
    <source>
        <dbReference type="Pfam" id="PF17941"/>
    </source>
</evidence>
<keyword evidence="5" id="KW-0067">ATP-binding</keyword>
<evidence type="ECO:0000256" key="5">
    <source>
        <dbReference type="ARBA" id="ARBA00022840"/>
    </source>
</evidence>
<dbReference type="InterPro" id="IPR036830">
    <property type="entry name" value="PP_kinase_middle_dom_sf"/>
</dbReference>
<organism evidence="11 12">
    <name type="scientific">Plebeiibacterium marinum</name>
    <dbReference type="NCBI Taxonomy" id="2992111"/>
    <lineage>
        <taxon>Bacteria</taxon>
        <taxon>Pseudomonadati</taxon>
        <taxon>Bacteroidota</taxon>
        <taxon>Bacteroidia</taxon>
        <taxon>Marinilabiliales</taxon>
        <taxon>Marinilabiliaceae</taxon>
        <taxon>Plebeiibacterium</taxon>
    </lineage>
</organism>
<dbReference type="GO" id="GO:0008976">
    <property type="term" value="F:polyphosphate kinase activity"/>
    <property type="evidence" value="ECO:0007669"/>
    <property type="project" value="UniProtKB-EC"/>
</dbReference>
<dbReference type="PANTHER" id="PTHR30218">
    <property type="entry name" value="POLYPHOSPHATE KINASE"/>
    <property type="match status" value="1"/>
</dbReference>
<evidence type="ECO:0000259" key="7">
    <source>
        <dbReference type="Pfam" id="PF02503"/>
    </source>
</evidence>
<dbReference type="InterPro" id="IPR025200">
    <property type="entry name" value="PPK_C_dom2"/>
</dbReference>
<keyword evidence="4 11" id="KW-0418">Kinase</keyword>
<dbReference type="Pfam" id="PF13089">
    <property type="entry name" value="PP_kinase_N"/>
    <property type="match status" value="1"/>
</dbReference>
<keyword evidence="2 6" id="KW-0808">Transferase</keyword>
<dbReference type="PANTHER" id="PTHR30218:SF0">
    <property type="entry name" value="POLYPHOSPHATE KINASE"/>
    <property type="match status" value="1"/>
</dbReference>
<dbReference type="EC" id="2.7.4.1" evidence="6"/>
<evidence type="ECO:0000256" key="3">
    <source>
        <dbReference type="ARBA" id="ARBA00022741"/>
    </source>
</evidence>
<dbReference type="GO" id="GO:0006799">
    <property type="term" value="P:polyphosphate biosynthetic process"/>
    <property type="evidence" value="ECO:0007669"/>
    <property type="project" value="InterPro"/>
</dbReference>
<evidence type="ECO:0000256" key="1">
    <source>
        <dbReference type="ARBA" id="ARBA00022553"/>
    </source>
</evidence>
<evidence type="ECO:0000259" key="8">
    <source>
        <dbReference type="Pfam" id="PF13089"/>
    </source>
</evidence>
<feature type="domain" description="Polyphosphate kinase C-terminal" evidence="10">
    <location>
        <begin position="315"/>
        <end position="478"/>
    </location>
</feature>
<proteinExistence type="inferred from homology"/>
<dbReference type="SUPFAM" id="SSF143724">
    <property type="entry name" value="PHP14-like"/>
    <property type="match status" value="1"/>
</dbReference>
<keyword evidence="1 6" id="KW-0597">Phosphoprotein</keyword>
<dbReference type="SUPFAM" id="SSF140356">
    <property type="entry name" value="PPK N-terminal domain-like"/>
    <property type="match status" value="1"/>
</dbReference>
<keyword evidence="12" id="KW-1185">Reference proteome</keyword>
<dbReference type="GO" id="GO:0005524">
    <property type="term" value="F:ATP binding"/>
    <property type="evidence" value="ECO:0007669"/>
    <property type="project" value="UniProtKB-KW"/>
</dbReference>
<evidence type="ECO:0000313" key="12">
    <source>
        <dbReference type="Proteomes" id="UP001207408"/>
    </source>
</evidence>
<dbReference type="InterPro" id="IPR036832">
    <property type="entry name" value="PPK_N_dom_sf"/>
</dbReference>
<name>A0AAE3MFW2_9BACT</name>